<accession>A0A1T4XB43</accession>
<dbReference type="GO" id="GO:0009288">
    <property type="term" value="C:bacterial-type flagellum"/>
    <property type="evidence" value="ECO:0007669"/>
    <property type="project" value="InterPro"/>
</dbReference>
<keyword evidence="9" id="KW-0472">Membrane</keyword>
<protein>
    <recommendedName>
        <fullName evidence="3">Flagellar FliJ protein</fullName>
    </recommendedName>
</protein>
<reference evidence="13" key="1">
    <citation type="submission" date="2017-02" db="EMBL/GenBank/DDBJ databases">
        <authorList>
            <person name="Varghese N."/>
            <person name="Submissions S."/>
        </authorList>
    </citation>
    <scope>NUCLEOTIDE SEQUENCE [LARGE SCALE GENOMIC DNA]</scope>
    <source>
        <strain evidence="13">USBA 833</strain>
    </source>
</reference>
<dbReference type="Proteomes" id="UP000190105">
    <property type="component" value="Unassembled WGS sequence"/>
</dbReference>
<dbReference type="InterPro" id="IPR053716">
    <property type="entry name" value="Flag_assembly_chemotaxis_eff"/>
</dbReference>
<keyword evidence="7" id="KW-1005">Bacterial flagellum biogenesis</keyword>
<evidence type="ECO:0000256" key="8">
    <source>
        <dbReference type="ARBA" id="ARBA00022927"/>
    </source>
</evidence>
<gene>
    <name evidence="12" type="ORF">SAMN05443428_10777</name>
</gene>
<evidence type="ECO:0000256" key="11">
    <source>
        <dbReference type="SAM" id="Coils"/>
    </source>
</evidence>
<evidence type="ECO:0000256" key="9">
    <source>
        <dbReference type="ARBA" id="ARBA00023136"/>
    </source>
</evidence>
<keyword evidence="8" id="KW-0653">Protein transport</keyword>
<dbReference type="OrthoDB" id="1707704at2"/>
<comment type="subcellular location">
    <subcellularLocation>
        <location evidence="1">Cell membrane</location>
        <topology evidence="1">Peripheral membrane protein</topology>
        <orientation evidence="1">Cytoplasmic side</orientation>
    </subcellularLocation>
</comment>
<organism evidence="12 13">
    <name type="scientific">Caloramator quimbayensis</name>
    <dbReference type="NCBI Taxonomy" id="1147123"/>
    <lineage>
        <taxon>Bacteria</taxon>
        <taxon>Bacillati</taxon>
        <taxon>Bacillota</taxon>
        <taxon>Clostridia</taxon>
        <taxon>Eubacteriales</taxon>
        <taxon>Clostridiaceae</taxon>
        <taxon>Caloramator</taxon>
    </lineage>
</organism>
<dbReference type="EMBL" id="FUYH01000007">
    <property type="protein sequence ID" value="SKA86365.1"/>
    <property type="molecule type" value="Genomic_DNA"/>
</dbReference>
<dbReference type="GO" id="GO:0071973">
    <property type="term" value="P:bacterial-type flagellum-dependent cell motility"/>
    <property type="evidence" value="ECO:0007669"/>
    <property type="project" value="InterPro"/>
</dbReference>
<evidence type="ECO:0000256" key="7">
    <source>
        <dbReference type="ARBA" id="ARBA00022795"/>
    </source>
</evidence>
<keyword evidence="12" id="KW-0282">Flagellum</keyword>
<keyword evidence="10" id="KW-1006">Bacterial flagellum protein export</keyword>
<evidence type="ECO:0000313" key="13">
    <source>
        <dbReference type="Proteomes" id="UP000190105"/>
    </source>
</evidence>
<dbReference type="RefSeq" id="WP_078696227.1">
    <property type="nucleotide sequence ID" value="NZ_FUYH01000007.1"/>
</dbReference>
<dbReference type="GO" id="GO:0006935">
    <property type="term" value="P:chemotaxis"/>
    <property type="evidence" value="ECO:0007669"/>
    <property type="project" value="UniProtKB-KW"/>
</dbReference>
<dbReference type="NCBIfam" id="TIGR02473">
    <property type="entry name" value="flagell_FliJ"/>
    <property type="match status" value="1"/>
</dbReference>
<dbReference type="Pfam" id="PF02050">
    <property type="entry name" value="FliJ"/>
    <property type="match status" value="1"/>
</dbReference>
<evidence type="ECO:0000256" key="6">
    <source>
        <dbReference type="ARBA" id="ARBA00022500"/>
    </source>
</evidence>
<keyword evidence="11" id="KW-0175">Coiled coil</keyword>
<keyword evidence="5" id="KW-1003">Cell membrane</keyword>
<feature type="coiled-coil region" evidence="11">
    <location>
        <begin position="33"/>
        <end position="131"/>
    </location>
</feature>
<dbReference type="GO" id="GO:0005886">
    <property type="term" value="C:plasma membrane"/>
    <property type="evidence" value="ECO:0007669"/>
    <property type="project" value="UniProtKB-SubCell"/>
</dbReference>
<dbReference type="GO" id="GO:0015031">
    <property type="term" value="P:protein transport"/>
    <property type="evidence" value="ECO:0007669"/>
    <property type="project" value="UniProtKB-KW"/>
</dbReference>
<keyword evidence="6" id="KW-0145">Chemotaxis</keyword>
<proteinExistence type="inferred from homology"/>
<evidence type="ECO:0000256" key="5">
    <source>
        <dbReference type="ARBA" id="ARBA00022475"/>
    </source>
</evidence>
<evidence type="ECO:0000256" key="3">
    <source>
        <dbReference type="ARBA" id="ARBA00020392"/>
    </source>
</evidence>
<dbReference type="STRING" id="1147123.SAMN05443428_10777"/>
<dbReference type="InterPro" id="IPR012823">
    <property type="entry name" value="Flagell_FliJ"/>
</dbReference>
<sequence length="144" mass="17622">MEKFKYNLQKVLDFKIEVEEKKKDDYVKVYKRYISAQEKLNNLLKQKSEFENKKDLKSGIDCANYSRYFYYLQKTIDIENKNVEKIKSELLKKKDELIKSTSDRKMIENLKEKAKIEFDFEQNKKEQNQNDDFALFSYVRNERR</sequence>
<dbReference type="Gene3D" id="1.10.287.1700">
    <property type="match status" value="1"/>
</dbReference>
<keyword evidence="4" id="KW-0813">Transport</keyword>
<evidence type="ECO:0000313" key="12">
    <source>
        <dbReference type="EMBL" id="SKA86365.1"/>
    </source>
</evidence>
<name>A0A1T4XB43_9CLOT</name>
<evidence type="ECO:0000256" key="2">
    <source>
        <dbReference type="ARBA" id="ARBA00010004"/>
    </source>
</evidence>
<keyword evidence="12" id="KW-0969">Cilium</keyword>
<evidence type="ECO:0000256" key="10">
    <source>
        <dbReference type="ARBA" id="ARBA00023225"/>
    </source>
</evidence>
<evidence type="ECO:0000256" key="1">
    <source>
        <dbReference type="ARBA" id="ARBA00004413"/>
    </source>
</evidence>
<dbReference type="AlphaFoldDB" id="A0A1T4XB43"/>
<evidence type="ECO:0000256" key="4">
    <source>
        <dbReference type="ARBA" id="ARBA00022448"/>
    </source>
</evidence>
<dbReference type="GO" id="GO:0044781">
    <property type="term" value="P:bacterial-type flagellum organization"/>
    <property type="evidence" value="ECO:0007669"/>
    <property type="project" value="UniProtKB-KW"/>
</dbReference>
<keyword evidence="13" id="KW-1185">Reference proteome</keyword>
<keyword evidence="12" id="KW-0966">Cell projection</keyword>
<comment type="similarity">
    <text evidence="2">Belongs to the FliJ family.</text>
</comment>